<reference evidence="13 14" key="1">
    <citation type="submission" date="2019-06" db="EMBL/GenBank/DDBJ databases">
        <title>Draft genome sequence of Actinomyces johnsonii CCUG 34287T.</title>
        <authorList>
            <person name="Salva-Serra F."/>
            <person name="Cardew S."/>
            <person name="Moore E."/>
        </authorList>
    </citation>
    <scope>NUCLEOTIDE SEQUENCE [LARGE SCALE GENOMIC DNA]</scope>
    <source>
        <strain evidence="13 14">CCUG 34287</strain>
    </source>
</reference>
<dbReference type="InterPro" id="IPR006153">
    <property type="entry name" value="Cation/H_exchanger_TM"/>
</dbReference>
<accession>A0A508ABA2</accession>
<feature type="transmembrane region" description="Helical" evidence="11">
    <location>
        <begin position="111"/>
        <end position="129"/>
    </location>
</feature>
<keyword evidence="8 11" id="KW-0472">Membrane</keyword>
<feature type="region of interest" description="Disordered" evidence="10">
    <location>
        <begin position="508"/>
        <end position="567"/>
    </location>
</feature>
<feature type="transmembrane region" description="Helical" evidence="11">
    <location>
        <begin position="27"/>
        <end position="45"/>
    </location>
</feature>
<dbReference type="PANTHER" id="PTHR10110:SF86">
    <property type="entry name" value="SODIUM_HYDROGEN EXCHANGER 7"/>
    <property type="match status" value="1"/>
</dbReference>
<proteinExistence type="predicted"/>
<evidence type="ECO:0000256" key="4">
    <source>
        <dbReference type="ARBA" id="ARBA00022692"/>
    </source>
</evidence>
<evidence type="ECO:0000256" key="3">
    <source>
        <dbReference type="ARBA" id="ARBA00022475"/>
    </source>
</evidence>
<dbReference type="GO" id="GO:0015386">
    <property type="term" value="F:potassium:proton antiporter activity"/>
    <property type="evidence" value="ECO:0007669"/>
    <property type="project" value="TreeGrafter"/>
</dbReference>
<evidence type="ECO:0000313" key="13">
    <source>
        <dbReference type="EMBL" id="TQD44295.1"/>
    </source>
</evidence>
<dbReference type="GO" id="GO:0051453">
    <property type="term" value="P:regulation of intracellular pH"/>
    <property type="evidence" value="ECO:0007669"/>
    <property type="project" value="TreeGrafter"/>
</dbReference>
<keyword evidence="5 11" id="KW-1133">Transmembrane helix</keyword>
<evidence type="ECO:0000256" key="5">
    <source>
        <dbReference type="ARBA" id="ARBA00022989"/>
    </source>
</evidence>
<protein>
    <submittedName>
        <fullName evidence="13">Sodium:proton antiporter</fullName>
    </submittedName>
</protein>
<feature type="transmembrane region" description="Helical" evidence="11">
    <location>
        <begin position="448"/>
        <end position="472"/>
    </location>
</feature>
<evidence type="ECO:0000256" key="7">
    <source>
        <dbReference type="ARBA" id="ARBA00023065"/>
    </source>
</evidence>
<evidence type="ECO:0000256" key="6">
    <source>
        <dbReference type="ARBA" id="ARBA00023053"/>
    </source>
</evidence>
<keyword evidence="4 11" id="KW-0812">Transmembrane</keyword>
<keyword evidence="9" id="KW-0739">Sodium transport</keyword>
<evidence type="ECO:0000256" key="11">
    <source>
        <dbReference type="SAM" id="Phobius"/>
    </source>
</evidence>
<feature type="transmembrane region" description="Helical" evidence="11">
    <location>
        <begin position="80"/>
        <end position="105"/>
    </location>
</feature>
<feature type="transmembrane region" description="Helical" evidence="11">
    <location>
        <begin position="270"/>
        <end position="288"/>
    </location>
</feature>
<comment type="caution">
    <text evidence="13">The sequence shown here is derived from an EMBL/GenBank/DDBJ whole genome shotgun (WGS) entry which is preliminary data.</text>
</comment>
<dbReference type="RefSeq" id="WP_021608748.1">
    <property type="nucleotide sequence ID" value="NZ_JASPFB010000007.1"/>
</dbReference>
<feature type="transmembrane region" description="Helical" evidence="11">
    <location>
        <begin position="174"/>
        <end position="195"/>
    </location>
</feature>
<sequence length="655" mass="69610">MDLLIIAVLGILAIAAASQLSDRIGVAPALILLAGGTAVGFLPFIPAVELDPQVVLEGILPPLLFSTAVSISTINFRRELAPVAVLAILLVALSAAVIGVAFTFLVPGLSLAWAIAMGAILSPTDAVAISIARRLGVSQRIITVLEGEGLLNDATALVVLSSAVSAATSGGVSVGGVLGGFVLAVLVALGVGWLVGEVSLRVRSHITDPTVDTVVSFTVPFLAAIPAEHMHGSGLVAAVVAGLITGHRGPRMLPPAHRVASRTNWHTVELTLEGLIFLFMGLEFFGVVEKVDASDLGVRRAVAVAVVAGALTVVVRALVVAPMLKLLSHRTARWAIHWEENEEAIHQFQNRCSAIVRGEIDMPPVPWDRRSLSRVQRRLRREPSHESIARRARRISSRVRRRGADLDYFAAEPLRAREGAVIVWAGMRGAITLAAAQTLPTTAPHRSFLLLVAMLVAAGSLTLQGLTLQALVRMVRPAMAGSADEEEKAAVISLLVNAARDAVADGHELPSRGAHDVVTTDAEPTAEASRLVPRAEGPTISEEPADSEVKVELDKSSVSDHDGENLSPTLDQHALLRREGTDIVVSPAAVARAWTDPTWRHDELAPMRERALDIIRAQREALLDAGDEGLYSADSLEHALDRLDFQEIMLTSEPH</sequence>
<dbReference type="EMBL" id="VICB01000004">
    <property type="protein sequence ID" value="TQD44295.1"/>
    <property type="molecule type" value="Genomic_DNA"/>
</dbReference>
<dbReference type="AlphaFoldDB" id="A0A508ABA2"/>
<evidence type="ECO:0000256" key="1">
    <source>
        <dbReference type="ARBA" id="ARBA00004651"/>
    </source>
</evidence>
<evidence type="ECO:0000259" key="12">
    <source>
        <dbReference type="Pfam" id="PF00999"/>
    </source>
</evidence>
<evidence type="ECO:0000256" key="2">
    <source>
        <dbReference type="ARBA" id="ARBA00022448"/>
    </source>
</evidence>
<dbReference type="GO" id="GO:0005886">
    <property type="term" value="C:plasma membrane"/>
    <property type="evidence" value="ECO:0007669"/>
    <property type="project" value="UniProtKB-SubCell"/>
</dbReference>
<dbReference type="InterPro" id="IPR018422">
    <property type="entry name" value="Cation/H_exchanger_CPA1"/>
</dbReference>
<feature type="compositionally biased region" description="Basic and acidic residues" evidence="10">
    <location>
        <begin position="547"/>
        <end position="564"/>
    </location>
</feature>
<dbReference type="Proteomes" id="UP000319010">
    <property type="component" value="Unassembled WGS sequence"/>
</dbReference>
<evidence type="ECO:0000256" key="10">
    <source>
        <dbReference type="SAM" id="MobiDB-lite"/>
    </source>
</evidence>
<name>A0A508ABA2_9ACTO</name>
<evidence type="ECO:0000313" key="14">
    <source>
        <dbReference type="Proteomes" id="UP000319010"/>
    </source>
</evidence>
<evidence type="ECO:0000256" key="9">
    <source>
        <dbReference type="ARBA" id="ARBA00023201"/>
    </source>
</evidence>
<organism evidence="13 14">
    <name type="scientific">Actinomyces johnsonii</name>
    <dbReference type="NCBI Taxonomy" id="544581"/>
    <lineage>
        <taxon>Bacteria</taxon>
        <taxon>Bacillati</taxon>
        <taxon>Actinomycetota</taxon>
        <taxon>Actinomycetes</taxon>
        <taxon>Actinomycetales</taxon>
        <taxon>Actinomycetaceae</taxon>
        <taxon>Actinomyces</taxon>
    </lineage>
</organism>
<dbReference type="Gene3D" id="6.10.140.1330">
    <property type="match status" value="1"/>
</dbReference>
<evidence type="ECO:0000256" key="8">
    <source>
        <dbReference type="ARBA" id="ARBA00023136"/>
    </source>
</evidence>
<keyword evidence="6" id="KW-0915">Sodium</keyword>
<dbReference type="PANTHER" id="PTHR10110">
    <property type="entry name" value="SODIUM/HYDROGEN EXCHANGER"/>
    <property type="match status" value="1"/>
</dbReference>
<comment type="subcellular location">
    <subcellularLocation>
        <location evidence="1">Cell membrane</location>
        <topology evidence="1">Multi-pass membrane protein</topology>
    </subcellularLocation>
</comment>
<keyword evidence="3" id="KW-1003">Cell membrane</keyword>
<dbReference type="GO" id="GO:0098719">
    <property type="term" value="P:sodium ion import across plasma membrane"/>
    <property type="evidence" value="ECO:0007669"/>
    <property type="project" value="TreeGrafter"/>
</dbReference>
<keyword evidence="7" id="KW-0406">Ion transport</keyword>
<feature type="transmembrane region" description="Helical" evidence="11">
    <location>
        <begin position="300"/>
        <end position="324"/>
    </location>
</feature>
<gene>
    <name evidence="13" type="ORF">FK256_04520</name>
</gene>
<feature type="domain" description="Cation/H+ exchanger transmembrane" evidence="12">
    <location>
        <begin position="12"/>
        <end position="335"/>
    </location>
</feature>
<keyword evidence="2" id="KW-0813">Transport</keyword>
<dbReference type="Pfam" id="PF00999">
    <property type="entry name" value="Na_H_Exchanger"/>
    <property type="match status" value="1"/>
</dbReference>
<dbReference type="GO" id="GO:0015385">
    <property type="term" value="F:sodium:proton antiporter activity"/>
    <property type="evidence" value="ECO:0007669"/>
    <property type="project" value="InterPro"/>
</dbReference>